<dbReference type="InterPro" id="IPR000994">
    <property type="entry name" value="Pept_M24"/>
</dbReference>
<evidence type="ECO:0000256" key="1">
    <source>
        <dbReference type="ARBA" id="ARBA00020658"/>
    </source>
</evidence>
<comment type="caution">
    <text evidence="5">The sequence shown here is derived from an EMBL/GenBank/DDBJ whole genome shotgun (WGS) entry which is preliminary data.</text>
</comment>
<dbReference type="InterPro" id="IPR036005">
    <property type="entry name" value="Creatinase/aminopeptidase-like"/>
</dbReference>
<dbReference type="InterPro" id="IPR000587">
    <property type="entry name" value="Creatinase_N"/>
</dbReference>
<dbReference type="Proteomes" id="UP000231358">
    <property type="component" value="Unassembled WGS sequence"/>
</dbReference>
<dbReference type="Gene3D" id="3.90.230.10">
    <property type="entry name" value="Creatinase/methionine aminopeptidase superfamily"/>
    <property type="match status" value="1"/>
</dbReference>
<dbReference type="STRING" id="656916.A0A2G7FR53"/>
<dbReference type="Pfam" id="PF00557">
    <property type="entry name" value="Peptidase_M24"/>
    <property type="match status" value="1"/>
</dbReference>
<organism evidence="5 6">
    <name type="scientific">Aspergillus arachidicola</name>
    <dbReference type="NCBI Taxonomy" id="656916"/>
    <lineage>
        <taxon>Eukaryota</taxon>
        <taxon>Fungi</taxon>
        <taxon>Dikarya</taxon>
        <taxon>Ascomycota</taxon>
        <taxon>Pezizomycotina</taxon>
        <taxon>Eurotiomycetes</taxon>
        <taxon>Eurotiomycetidae</taxon>
        <taxon>Eurotiales</taxon>
        <taxon>Aspergillaceae</taxon>
        <taxon>Aspergillus</taxon>
        <taxon>Aspergillus subgen. Circumdati</taxon>
    </lineage>
</organism>
<sequence length="473" mass="53255">MAIYSILSWWRDDIPAAAVLEFSHSESVWRIRTLALERKKFFCLTFSGWKLFHKTRFLPPQEVDNGKPQKLPPTKKPSPLMTHQSGFGKKCLSLLDRAPESEGIDLRAVRLYRLARVREQMVKFGIDALIISDPINIRYATGTRNMQVFSMRNAPSRYLLLTTNRSVLFEFTGCLHLAEGYETIDEVRPAKTASFVAAGPNIEKREISWAEEMGELILSLVGKSATLGLERLNANVSIALKDLGFTIVDAQRPVELARAIKSNEEVKCVVASLRATETAVGKLREAIRPGITENELCAGSRTNPWFQEAASYTIGKNELIGLDTDVVGCHGYYSDFSRTFHSGPDRPTESQRELYKIAYEQVTHNMGILRPGLTFRDYAELAWDIPEKYYDNRYYLSAHGCGMTGEYPYLYHRGDFPDAGYDGVIEAGMVICVESYIGEKGGIEGVKLEQQVLITDIGIEVLSKFPFEQSMLE</sequence>
<protein>
    <recommendedName>
        <fullName evidence="1">Probable Xaa-Pro aminopeptidase P</fullName>
    </recommendedName>
</protein>
<dbReference type="Gene3D" id="3.40.350.10">
    <property type="entry name" value="Creatinase/prolidase N-terminal domain"/>
    <property type="match status" value="1"/>
</dbReference>
<evidence type="ECO:0000259" key="4">
    <source>
        <dbReference type="Pfam" id="PF01321"/>
    </source>
</evidence>
<dbReference type="AlphaFoldDB" id="A0A2G7FR53"/>
<dbReference type="SUPFAM" id="SSF53092">
    <property type="entry name" value="Creatinase/prolidase N-terminal domain"/>
    <property type="match status" value="1"/>
</dbReference>
<evidence type="ECO:0000259" key="3">
    <source>
        <dbReference type="Pfam" id="PF00557"/>
    </source>
</evidence>
<dbReference type="EMBL" id="NEXV01000467">
    <property type="protein sequence ID" value="PIG83043.1"/>
    <property type="molecule type" value="Genomic_DNA"/>
</dbReference>
<feature type="domain" description="Creatinase N-terminal" evidence="4">
    <location>
        <begin position="113"/>
        <end position="260"/>
    </location>
</feature>
<feature type="region of interest" description="Disordered" evidence="2">
    <location>
        <begin position="62"/>
        <end position="82"/>
    </location>
</feature>
<evidence type="ECO:0000256" key="2">
    <source>
        <dbReference type="SAM" id="MobiDB-lite"/>
    </source>
</evidence>
<feature type="domain" description="Peptidase M24" evidence="3">
    <location>
        <begin position="297"/>
        <end position="456"/>
    </location>
</feature>
<evidence type="ECO:0000313" key="5">
    <source>
        <dbReference type="EMBL" id="PIG83043.1"/>
    </source>
</evidence>
<reference evidence="5 6" key="1">
    <citation type="submission" date="2017-05" db="EMBL/GenBank/DDBJ databases">
        <title>Genome sequence for an aflatoxigenic pathogen of Argentinian peanut, Aspergillus arachidicola.</title>
        <authorList>
            <person name="Moore G."/>
            <person name="Beltz S.B."/>
            <person name="Mack B.M."/>
        </authorList>
    </citation>
    <scope>NUCLEOTIDE SEQUENCE [LARGE SCALE GENOMIC DNA]</scope>
    <source>
        <strain evidence="5 6">CBS 117610</strain>
    </source>
</reference>
<proteinExistence type="predicted"/>
<dbReference type="Pfam" id="PF01321">
    <property type="entry name" value="Creatinase_N"/>
    <property type="match status" value="1"/>
</dbReference>
<accession>A0A2G7FR53</accession>
<dbReference type="InterPro" id="IPR050659">
    <property type="entry name" value="Peptidase_M24B"/>
</dbReference>
<evidence type="ECO:0000313" key="6">
    <source>
        <dbReference type="Proteomes" id="UP000231358"/>
    </source>
</evidence>
<dbReference type="CDD" id="cd01066">
    <property type="entry name" value="APP_MetAP"/>
    <property type="match status" value="1"/>
</dbReference>
<dbReference type="PANTHER" id="PTHR46112:SF2">
    <property type="entry name" value="XAA-PRO AMINOPEPTIDASE P-RELATED"/>
    <property type="match status" value="1"/>
</dbReference>
<gene>
    <name evidence="5" type="ORF">AARAC_004894</name>
</gene>
<name>A0A2G7FR53_9EURO</name>
<keyword evidence="6" id="KW-1185">Reference proteome</keyword>
<dbReference type="InterPro" id="IPR029149">
    <property type="entry name" value="Creatin/AminoP/Spt16_N"/>
</dbReference>
<dbReference type="PANTHER" id="PTHR46112">
    <property type="entry name" value="AMINOPEPTIDASE"/>
    <property type="match status" value="1"/>
</dbReference>
<dbReference type="SUPFAM" id="SSF55920">
    <property type="entry name" value="Creatinase/aminopeptidase"/>
    <property type="match status" value="1"/>
</dbReference>